<comment type="caution">
    <text evidence="1">The sequence shown here is derived from an EMBL/GenBank/DDBJ whole genome shotgun (WGS) entry which is preliminary data.</text>
</comment>
<accession>A0ACB0KA28</accession>
<evidence type="ECO:0000313" key="1">
    <source>
        <dbReference type="EMBL" id="CAJ2652964.1"/>
    </source>
</evidence>
<sequence length="272" mass="31097">MASSSPHVLKRTNSLVDNMPDALRQSRYHMKRCFAKYLEKGRRVMKLHDLMEEVERTIDDKIERNHVLEGNLGFILSSTQEAVVEPPYVAFAIRPNPGVWEHVRVNSEDLSVEPITSTQYLKFKERVYDEKWANDENAFEADFGAFDIGIPKLTLSSSIGNGLHFVSKFLTSKTAGKLAKTQAIVDYLLKLNHHGEMQIYILELTGKRIPLRVNSSDTIVNVKLKIRDKAGWPVHQQRLIFHGKQLEDNMTIADYNIEEKSALHLVLRLTGN</sequence>
<organism evidence="1 2">
    <name type="scientific">Trifolium pratense</name>
    <name type="common">Red clover</name>
    <dbReference type="NCBI Taxonomy" id="57577"/>
    <lineage>
        <taxon>Eukaryota</taxon>
        <taxon>Viridiplantae</taxon>
        <taxon>Streptophyta</taxon>
        <taxon>Embryophyta</taxon>
        <taxon>Tracheophyta</taxon>
        <taxon>Spermatophyta</taxon>
        <taxon>Magnoliopsida</taxon>
        <taxon>eudicotyledons</taxon>
        <taxon>Gunneridae</taxon>
        <taxon>Pentapetalae</taxon>
        <taxon>rosids</taxon>
        <taxon>fabids</taxon>
        <taxon>Fabales</taxon>
        <taxon>Fabaceae</taxon>
        <taxon>Papilionoideae</taxon>
        <taxon>50 kb inversion clade</taxon>
        <taxon>NPAAA clade</taxon>
        <taxon>Hologalegina</taxon>
        <taxon>IRL clade</taxon>
        <taxon>Trifolieae</taxon>
        <taxon>Trifolium</taxon>
    </lineage>
</organism>
<proteinExistence type="predicted"/>
<evidence type="ECO:0000313" key="2">
    <source>
        <dbReference type="Proteomes" id="UP001177021"/>
    </source>
</evidence>
<protein>
    <submittedName>
        <fullName evidence="1">Uncharacterized protein</fullName>
    </submittedName>
</protein>
<reference evidence="1" key="1">
    <citation type="submission" date="2023-10" db="EMBL/GenBank/DDBJ databases">
        <authorList>
            <person name="Rodriguez Cubillos JULIANA M."/>
            <person name="De Vega J."/>
        </authorList>
    </citation>
    <scope>NUCLEOTIDE SEQUENCE</scope>
</reference>
<dbReference type="EMBL" id="CASHSV030000206">
    <property type="protein sequence ID" value="CAJ2652964.1"/>
    <property type="molecule type" value="Genomic_DNA"/>
</dbReference>
<dbReference type="Proteomes" id="UP001177021">
    <property type="component" value="Unassembled WGS sequence"/>
</dbReference>
<keyword evidence="2" id="KW-1185">Reference proteome</keyword>
<gene>
    <name evidence="1" type="ORF">MILVUS5_LOCUS20375</name>
</gene>
<name>A0ACB0KA28_TRIPR</name>